<dbReference type="EMBL" id="OU015584">
    <property type="protein sequence ID" value="CAG5085810.1"/>
    <property type="molecule type" value="Genomic_DNA"/>
</dbReference>
<proteinExistence type="predicted"/>
<gene>
    <name evidence="2" type="ORF">CRYO30217_02895</name>
</gene>
<protein>
    <submittedName>
        <fullName evidence="2">Uncharacterized protein</fullName>
    </submittedName>
</protein>
<name>A0A916JRC1_9FLAO</name>
<dbReference type="Proteomes" id="UP000683507">
    <property type="component" value="Chromosome"/>
</dbReference>
<keyword evidence="1" id="KW-0812">Transmembrane</keyword>
<evidence type="ECO:0000313" key="3">
    <source>
        <dbReference type="Proteomes" id="UP000683507"/>
    </source>
</evidence>
<evidence type="ECO:0000313" key="2">
    <source>
        <dbReference type="EMBL" id="CAG5085810.1"/>
    </source>
</evidence>
<dbReference type="AlphaFoldDB" id="A0A916JRC1"/>
<accession>A0A916JRC1</accession>
<keyword evidence="1" id="KW-0472">Membrane</keyword>
<sequence>MENKIYKLIMKYPIPSIIGSLAMFVPFYVAILYFHVHKIHTLGGFGIIISSVIFHSTVVFLWWLISYLSNDLMFRALNKKTPLDNNFQTKKWQTNIVVGSLFSLIIAFLSLLLCYVFNWEFKVFLILVYAIPFLRIFILFIEYIYFKLTNKI</sequence>
<keyword evidence="3" id="KW-1185">Reference proteome</keyword>
<feature type="transmembrane region" description="Helical" evidence="1">
    <location>
        <begin position="42"/>
        <end position="65"/>
    </location>
</feature>
<feature type="transmembrane region" description="Helical" evidence="1">
    <location>
        <begin position="96"/>
        <end position="118"/>
    </location>
</feature>
<organism evidence="2 3">
    <name type="scientific">Parvicella tangerina</name>
    <dbReference type="NCBI Taxonomy" id="2829795"/>
    <lineage>
        <taxon>Bacteria</taxon>
        <taxon>Pseudomonadati</taxon>
        <taxon>Bacteroidota</taxon>
        <taxon>Flavobacteriia</taxon>
        <taxon>Flavobacteriales</taxon>
        <taxon>Parvicellaceae</taxon>
        <taxon>Parvicella</taxon>
    </lineage>
</organism>
<feature type="transmembrane region" description="Helical" evidence="1">
    <location>
        <begin position="12"/>
        <end position="36"/>
    </location>
</feature>
<evidence type="ECO:0000256" key="1">
    <source>
        <dbReference type="SAM" id="Phobius"/>
    </source>
</evidence>
<dbReference type="KEGG" id="ptan:CRYO30217_02895"/>
<keyword evidence="1" id="KW-1133">Transmembrane helix</keyword>
<reference evidence="2" key="1">
    <citation type="submission" date="2021-04" db="EMBL/GenBank/DDBJ databases">
        <authorList>
            <person name="Rodrigo-Torres L."/>
            <person name="Arahal R. D."/>
            <person name="Lucena T."/>
        </authorList>
    </citation>
    <scope>NUCLEOTIDE SEQUENCE</scope>
    <source>
        <strain evidence="2">AS29M-1</strain>
    </source>
</reference>
<feature type="transmembrane region" description="Helical" evidence="1">
    <location>
        <begin position="124"/>
        <end position="146"/>
    </location>
</feature>